<gene>
    <name evidence="1" type="ORF">SEPMUDRAFT_146681</name>
</gene>
<accession>N1QNF3</accession>
<organism evidence="1 2">
    <name type="scientific">Sphaerulina musiva (strain SO2202)</name>
    <name type="common">Poplar stem canker fungus</name>
    <name type="synonym">Septoria musiva</name>
    <dbReference type="NCBI Taxonomy" id="692275"/>
    <lineage>
        <taxon>Eukaryota</taxon>
        <taxon>Fungi</taxon>
        <taxon>Dikarya</taxon>
        <taxon>Ascomycota</taxon>
        <taxon>Pezizomycotina</taxon>
        <taxon>Dothideomycetes</taxon>
        <taxon>Dothideomycetidae</taxon>
        <taxon>Mycosphaerellales</taxon>
        <taxon>Mycosphaerellaceae</taxon>
        <taxon>Sphaerulina</taxon>
    </lineage>
</organism>
<dbReference type="EMBL" id="KB456260">
    <property type="protein sequence ID" value="EMF17708.1"/>
    <property type="molecule type" value="Genomic_DNA"/>
</dbReference>
<dbReference type="GeneID" id="27900931"/>
<dbReference type="Proteomes" id="UP000016931">
    <property type="component" value="Unassembled WGS sequence"/>
</dbReference>
<name>N1QNF3_SPHMS</name>
<reference evidence="1 2" key="1">
    <citation type="journal article" date="2012" name="PLoS Pathog.">
        <title>Diverse lifestyles and strategies of plant pathogenesis encoded in the genomes of eighteen Dothideomycetes fungi.</title>
        <authorList>
            <person name="Ohm R.A."/>
            <person name="Feau N."/>
            <person name="Henrissat B."/>
            <person name="Schoch C.L."/>
            <person name="Horwitz B.A."/>
            <person name="Barry K.W."/>
            <person name="Condon B.J."/>
            <person name="Copeland A.C."/>
            <person name="Dhillon B."/>
            <person name="Glaser F."/>
            <person name="Hesse C.N."/>
            <person name="Kosti I."/>
            <person name="LaButti K."/>
            <person name="Lindquist E.A."/>
            <person name="Lucas S."/>
            <person name="Salamov A.A."/>
            <person name="Bradshaw R.E."/>
            <person name="Ciuffetti L."/>
            <person name="Hamelin R.C."/>
            <person name="Kema G.H.J."/>
            <person name="Lawrence C."/>
            <person name="Scott J.A."/>
            <person name="Spatafora J.W."/>
            <person name="Turgeon B.G."/>
            <person name="de Wit P.J.G.M."/>
            <person name="Zhong S."/>
            <person name="Goodwin S.B."/>
            <person name="Grigoriev I.V."/>
        </authorList>
    </citation>
    <scope>NUCLEOTIDE SEQUENCE [LARGE SCALE GENOMIC DNA]</scope>
    <source>
        <strain evidence="1 2">SO2202</strain>
    </source>
</reference>
<dbReference type="HOGENOM" id="CLU_2814048_0_0_1"/>
<evidence type="ECO:0000313" key="2">
    <source>
        <dbReference type="Proteomes" id="UP000016931"/>
    </source>
</evidence>
<evidence type="ECO:0000313" key="1">
    <source>
        <dbReference type="EMBL" id="EMF17708.1"/>
    </source>
</evidence>
<protein>
    <submittedName>
        <fullName evidence="1">Uncharacterized protein</fullName>
    </submittedName>
</protein>
<keyword evidence="2" id="KW-1185">Reference proteome</keyword>
<proteinExistence type="predicted"/>
<dbReference type="RefSeq" id="XP_016765829.1">
    <property type="nucleotide sequence ID" value="XM_016903794.1"/>
</dbReference>
<dbReference type="AlphaFoldDB" id="N1QNF3"/>
<sequence>MQSNQARYRAVYYSTVSAIFLSFKRTSVRLGWTIMDHMQPGHARRCNVSCIVTVDGIESTRRTLTAV</sequence>